<proteinExistence type="predicted"/>
<sequence>MTSYSSQIPQGASPNKWQEQLGQQRRWKTPTHIMSISSCVPGSLSMGELSAQ</sequence>
<feature type="region of interest" description="Disordered" evidence="1">
    <location>
        <begin position="1"/>
        <end position="33"/>
    </location>
</feature>
<dbReference type="EMBL" id="GBRH01171890">
    <property type="protein sequence ID" value="JAE26006.1"/>
    <property type="molecule type" value="Transcribed_RNA"/>
</dbReference>
<feature type="compositionally biased region" description="Polar residues" evidence="1">
    <location>
        <begin position="1"/>
        <end position="23"/>
    </location>
</feature>
<reference evidence="2" key="2">
    <citation type="journal article" date="2015" name="Data Brief">
        <title>Shoot transcriptome of the giant reed, Arundo donax.</title>
        <authorList>
            <person name="Barrero R.A."/>
            <person name="Guerrero F.D."/>
            <person name="Moolhuijzen P."/>
            <person name="Goolsby J.A."/>
            <person name="Tidwell J."/>
            <person name="Bellgard S.E."/>
            <person name="Bellgard M.I."/>
        </authorList>
    </citation>
    <scope>NUCLEOTIDE SEQUENCE</scope>
    <source>
        <tissue evidence="2">Shoot tissue taken approximately 20 cm above the soil surface</tissue>
    </source>
</reference>
<evidence type="ECO:0000256" key="1">
    <source>
        <dbReference type="SAM" id="MobiDB-lite"/>
    </source>
</evidence>
<name>A0A0A9GTX1_ARUDO</name>
<reference evidence="2" key="1">
    <citation type="submission" date="2014-09" db="EMBL/GenBank/DDBJ databases">
        <authorList>
            <person name="Magalhaes I.L.F."/>
            <person name="Oliveira U."/>
            <person name="Santos F.R."/>
            <person name="Vidigal T.H.D.A."/>
            <person name="Brescovit A.D."/>
            <person name="Santos A.J."/>
        </authorList>
    </citation>
    <scope>NUCLEOTIDE SEQUENCE</scope>
    <source>
        <tissue evidence="2">Shoot tissue taken approximately 20 cm above the soil surface</tissue>
    </source>
</reference>
<dbReference type="AlphaFoldDB" id="A0A0A9GTX1"/>
<accession>A0A0A9GTX1</accession>
<protein>
    <submittedName>
        <fullName evidence="2">Uncharacterized protein</fullName>
    </submittedName>
</protein>
<organism evidence="2">
    <name type="scientific">Arundo donax</name>
    <name type="common">Giant reed</name>
    <name type="synonym">Donax arundinaceus</name>
    <dbReference type="NCBI Taxonomy" id="35708"/>
    <lineage>
        <taxon>Eukaryota</taxon>
        <taxon>Viridiplantae</taxon>
        <taxon>Streptophyta</taxon>
        <taxon>Embryophyta</taxon>
        <taxon>Tracheophyta</taxon>
        <taxon>Spermatophyta</taxon>
        <taxon>Magnoliopsida</taxon>
        <taxon>Liliopsida</taxon>
        <taxon>Poales</taxon>
        <taxon>Poaceae</taxon>
        <taxon>PACMAD clade</taxon>
        <taxon>Arundinoideae</taxon>
        <taxon>Arundineae</taxon>
        <taxon>Arundo</taxon>
    </lineage>
</organism>
<evidence type="ECO:0000313" key="2">
    <source>
        <dbReference type="EMBL" id="JAE26006.1"/>
    </source>
</evidence>